<dbReference type="GO" id="GO:0045490">
    <property type="term" value="P:pectin catabolic process"/>
    <property type="evidence" value="ECO:0007669"/>
    <property type="project" value="TreeGrafter"/>
</dbReference>
<dbReference type="Proteomes" id="UP000076447">
    <property type="component" value="Unassembled WGS sequence"/>
</dbReference>
<evidence type="ECO:0000256" key="6">
    <source>
        <dbReference type="RuleBase" id="RU361192"/>
    </source>
</evidence>
<dbReference type="InterPro" id="IPR036573">
    <property type="entry name" value="CBM_sf_5/12"/>
</dbReference>
<dbReference type="Gene3D" id="3.20.20.80">
    <property type="entry name" value="Glycosidases"/>
    <property type="match status" value="1"/>
</dbReference>
<reference evidence="8 9" key="1">
    <citation type="submission" date="2016-01" db="EMBL/GenBank/DDBJ databases">
        <title>Genome sequence of Oerskovia enterophila VJag, an agar and cellulose degrading bacterium.</title>
        <authorList>
            <person name="Poehlein A."/>
            <person name="Jag V."/>
            <person name="Bengelsdorf F."/>
            <person name="Duerre P."/>
            <person name="Daniel R."/>
        </authorList>
    </citation>
    <scope>NUCLEOTIDE SEQUENCE [LARGE SCALE GENOMIC DNA]</scope>
    <source>
        <strain evidence="8 9">VJag</strain>
    </source>
</reference>
<dbReference type="Pfam" id="PF07745">
    <property type="entry name" value="Glyco_hydro_53"/>
    <property type="match status" value="1"/>
</dbReference>
<comment type="catalytic activity">
    <reaction evidence="1 6">
        <text>The enzyme specifically hydrolyzes (1-&gt;4)-beta-D-galactosidic linkages in type I arabinogalactans.</text>
        <dbReference type="EC" id="3.2.1.89"/>
    </reaction>
</comment>
<dbReference type="CDD" id="cd12215">
    <property type="entry name" value="ChiC_BD"/>
    <property type="match status" value="2"/>
</dbReference>
<feature type="domain" description="Chitin-binding type-3" evidence="7">
    <location>
        <begin position="540"/>
        <end position="584"/>
    </location>
</feature>
<keyword evidence="6" id="KW-0732">Signal</keyword>
<dbReference type="OrthoDB" id="3981930at2"/>
<keyword evidence="5 6" id="KW-0326">Glycosidase</keyword>
<accession>A0A163T4Z1</accession>
<gene>
    <name evidence="8" type="primary">ganB</name>
    <name evidence="8" type="ORF">OJAG_01960</name>
</gene>
<dbReference type="PANTHER" id="PTHR34983">
    <property type="entry name" value="ARABINOGALACTAN ENDO-BETA-1,4-GALACTANASE A"/>
    <property type="match status" value="1"/>
</dbReference>
<dbReference type="GO" id="GO:0015926">
    <property type="term" value="F:glucosidase activity"/>
    <property type="evidence" value="ECO:0007669"/>
    <property type="project" value="InterPro"/>
</dbReference>
<organism evidence="8 9">
    <name type="scientific">Oerskovia enterophila</name>
    <dbReference type="NCBI Taxonomy" id="43678"/>
    <lineage>
        <taxon>Bacteria</taxon>
        <taxon>Bacillati</taxon>
        <taxon>Actinomycetota</taxon>
        <taxon>Actinomycetes</taxon>
        <taxon>Micrococcales</taxon>
        <taxon>Cellulomonadaceae</taxon>
        <taxon>Oerskovia</taxon>
    </lineage>
</organism>
<sequence length="637" mass="66763">MRSTRKSTLGVLVTALALAGVTPAVAAPAAPTTAAAPGTLVNPGFEAGLTGWTVTSASGHDGGAKVEDAGHGASSGRLTHWAGDAYDVMTAQTVEGLATGWWTASAWVKSGGALDATRLELTGCGVDDATTTPVTEQDDQWVRLSVSAYVTGGDCTVAVVTDGPGGAWASVDDVTLERGRVTRDVRGGDLSGVAKNEAFGATYASTDGTPGDPVEILADAGMNLGRLKVWVDPADGYNEITHVVESARRIEAAGMDVMIDFHYSDRWTDPGAQGTPAAWVGGTTDELAQDVYDHTHDVLVALRDAGVTTDYVQVGNEINPGMMWPSGQTWDVVPGDGYDTAQWDSLAAFLSAGSRAVRDVTPEAQVILHLTNINDGIGGLTWWFDEVTSRGVDFDVIGLSYYGYWHGSLGDLQNAVGTLSDRYDRDVMVVETAYPFTLEDGSPAWENVIATEDDLVPGYPATPAGQASALRAVQDVVASAPGGRGLGVVYWEPAWTSVEGNGWDPADASSGNAWENQAMFDLDGRLLAPVAAELAPDAATSAWTASAVYTAGDVVLHDGAAYVASWWTSGQEPGASAYGPWQEAAAADEAGTSPWAATRVYVAGERATFEGATYEARWWTRNQQPDGSAWGPWERVG</sequence>
<dbReference type="SUPFAM" id="SSF51055">
    <property type="entry name" value="Carbohydrate binding domain"/>
    <property type="match status" value="2"/>
</dbReference>
<feature type="domain" description="Chitin-binding type-3" evidence="7">
    <location>
        <begin position="592"/>
        <end position="636"/>
    </location>
</feature>
<keyword evidence="4 6" id="KW-0378">Hydrolase</keyword>
<dbReference type="PANTHER" id="PTHR34983:SF1">
    <property type="entry name" value="ARABINOGALACTAN ENDO-BETA-1,4-GALACTANASE A"/>
    <property type="match status" value="1"/>
</dbReference>
<dbReference type="InterPro" id="IPR017853">
    <property type="entry name" value="GH"/>
</dbReference>
<dbReference type="SUPFAM" id="SSF51445">
    <property type="entry name" value="(Trans)glycosidases"/>
    <property type="match status" value="1"/>
</dbReference>
<evidence type="ECO:0000256" key="1">
    <source>
        <dbReference type="ARBA" id="ARBA00001695"/>
    </source>
</evidence>
<dbReference type="PATRIC" id="fig|43678.3.peg.209"/>
<evidence type="ECO:0000313" key="9">
    <source>
        <dbReference type="Proteomes" id="UP000076447"/>
    </source>
</evidence>
<dbReference type="InterPro" id="IPR003610">
    <property type="entry name" value="CBM5/12"/>
</dbReference>
<comment type="caution">
    <text evidence="8">The sequence shown here is derived from an EMBL/GenBank/DDBJ whole genome shotgun (WGS) entry which is preliminary data.</text>
</comment>
<evidence type="ECO:0000259" key="7">
    <source>
        <dbReference type="SMART" id="SM00495"/>
    </source>
</evidence>
<dbReference type="GO" id="GO:0005576">
    <property type="term" value="C:extracellular region"/>
    <property type="evidence" value="ECO:0007669"/>
    <property type="project" value="InterPro"/>
</dbReference>
<comment type="similarity">
    <text evidence="2 6">Belongs to the glycosyl hydrolase 53 family.</text>
</comment>
<dbReference type="SMART" id="SM00495">
    <property type="entry name" value="ChtBD3"/>
    <property type="match status" value="2"/>
</dbReference>
<dbReference type="EMBL" id="LRIE01000028">
    <property type="protein sequence ID" value="KZM37102.1"/>
    <property type="molecule type" value="Genomic_DNA"/>
</dbReference>
<evidence type="ECO:0000256" key="3">
    <source>
        <dbReference type="ARBA" id="ARBA00012556"/>
    </source>
</evidence>
<dbReference type="STRING" id="43678.OJAG_01960"/>
<evidence type="ECO:0000256" key="5">
    <source>
        <dbReference type="ARBA" id="ARBA00023295"/>
    </source>
</evidence>
<dbReference type="GO" id="GO:0031218">
    <property type="term" value="F:arabinogalactan endo-1,4-beta-galactosidase activity"/>
    <property type="evidence" value="ECO:0007669"/>
    <property type="project" value="UniProtKB-EC"/>
</dbReference>
<dbReference type="Gene3D" id="2.10.10.20">
    <property type="entry name" value="Carbohydrate-binding module superfamily 5/12"/>
    <property type="match status" value="2"/>
</dbReference>
<evidence type="ECO:0000256" key="4">
    <source>
        <dbReference type="ARBA" id="ARBA00022801"/>
    </source>
</evidence>
<feature type="signal peptide" evidence="6">
    <location>
        <begin position="1"/>
        <end position="26"/>
    </location>
</feature>
<evidence type="ECO:0000256" key="2">
    <source>
        <dbReference type="ARBA" id="ARBA00010687"/>
    </source>
</evidence>
<dbReference type="RefSeq" id="WP_082848609.1">
    <property type="nucleotide sequence ID" value="NZ_LRIE01000028.1"/>
</dbReference>
<feature type="chain" id="PRO_5007748070" description="Arabinogalactan endo-beta-1,4-galactanase" evidence="6">
    <location>
        <begin position="27"/>
        <end position="637"/>
    </location>
</feature>
<dbReference type="GO" id="GO:0030246">
    <property type="term" value="F:carbohydrate binding"/>
    <property type="evidence" value="ECO:0007669"/>
    <property type="project" value="InterPro"/>
</dbReference>
<dbReference type="InterPro" id="IPR011683">
    <property type="entry name" value="Glyco_hydro_53"/>
</dbReference>
<protein>
    <recommendedName>
        <fullName evidence="3 6">Arabinogalactan endo-beta-1,4-galactanase</fullName>
        <ecNumber evidence="3 6">3.2.1.89</ecNumber>
    </recommendedName>
</protein>
<dbReference type="Pfam" id="PF02839">
    <property type="entry name" value="CBM_5_12"/>
    <property type="match status" value="2"/>
</dbReference>
<evidence type="ECO:0000313" key="8">
    <source>
        <dbReference type="EMBL" id="KZM37102.1"/>
    </source>
</evidence>
<dbReference type="Gene3D" id="2.60.120.260">
    <property type="entry name" value="Galactose-binding domain-like"/>
    <property type="match status" value="1"/>
</dbReference>
<proteinExistence type="inferred from homology"/>
<dbReference type="AlphaFoldDB" id="A0A163T4Z1"/>
<dbReference type="EC" id="3.2.1.89" evidence="3 6"/>
<name>A0A163T4Z1_9CELL</name>